<dbReference type="InterPro" id="IPR019734">
    <property type="entry name" value="TPR_rpt"/>
</dbReference>
<dbReference type="PANTHER" id="PTHR43711">
    <property type="entry name" value="TWO-COMPONENT HISTIDINE KINASE"/>
    <property type="match status" value="1"/>
</dbReference>
<dbReference type="InterPro" id="IPR011990">
    <property type="entry name" value="TPR-like_helical_dom_sf"/>
</dbReference>
<accession>A0A4V3GKM5</accession>
<name>A0A4V3GKM5_9BACT</name>
<dbReference type="SMART" id="SM00388">
    <property type="entry name" value="HisKA"/>
    <property type="match status" value="1"/>
</dbReference>
<dbReference type="AlphaFoldDB" id="A0A4V3GKM5"/>
<keyword evidence="6" id="KW-0902">Two-component regulatory system</keyword>
<protein>
    <recommendedName>
        <fullName evidence="2">histidine kinase</fullName>
        <ecNumber evidence="2">2.7.13.3</ecNumber>
    </recommendedName>
</protein>
<keyword evidence="7" id="KW-0802">TPR repeat</keyword>
<comment type="caution">
    <text evidence="11">The sequence shown here is derived from an EMBL/GenBank/DDBJ whole genome shotgun (WGS) entry which is preliminary data.</text>
</comment>
<dbReference type="SUPFAM" id="SSF47384">
    <property type="entry name" value="Homodimeric domain of signal transducing histidine kinase"/>
    <property type="match status" value="1"/>
</dbReference>
<dbReference type="InterPro" id="IPR003594">
    <property type="entry name" value="HATPase_dom"/>
</dbReference>
<dbReference type="InterPro" id="IPR036890">
    <property type="entry name" value="HATPase_C_sf"/>
</dbReference>
<evidence type="ECO:0000256" key="3">
    <source>
        <dbReference type="ARBA" id="ARBA00022553"/>
    </source>
</evidence>
<dbReference type="Pfam" id="PF02518">
    <property type="entry name" value="HATPase_c"/>
    <property type="match status" value="1"/>
</dbReference>
<feature type="chain" id="PRO_5020864062" description="histidine kinase" evidence="9">
    <location>
        <begin position="21"/>
        <end position="651"/>
    </location>
</feature>
<evidence type="ECO:0000313" key="11">
    <source>
        <dbReference type="EMBL" id="TDW96162.1"/>
    </source>
</evidence>
<dbReference type="SUPFAM" id="SSF48452">
    <property type="entry name" value="TPR-like"/>
    <property type="match status" value="1"/>
</dbReference>
<dbReference type="InterPro" id="IPR004358">
    <property type="entry name" value="Sig_transdc_His_kin-like_C"/>
</dbReference>
<evidence type="ECO:0000256" key="8">
    <source>
        <dbReference type="SAM" id="Phobius"/>
    </source>
</evidence>
<dbReference type="Pfam" id="PF00512">
    <property type="entry name" value="HisKA"/>
    <property type="match status" value="1"/>
</dbReference>
<feature type="transmembrane region" description="Helical" evidence="8">
    <location>
        <begin position="364"/>
        <end position="385"/>
    </location>
</feature>
<dbReference type="Gene3D" id="1.10.287.130">
    <property type="match status" value="1"/>
</dbReference>
<organism evidence="11 12">
    <name type="scientific">Dinghuibacter silviterrae</name>
    <dbReference type="NCBI Taxonomy" id="1539049"/>
    <lineage>
        <taxon>Bacteria</taxon>
        <taxon>Pseudomonadati</taxon>
        <taxon>Bacteroidota</taxon>
        <taxon>Chitinophagia</taxon>
        <taxon>Chitinophagales</taxon>
        <taxon>Chitinophagaceae</taxon>
        <taxon>Dinghuibacter</taxon>
    </lineage>
</organism>
<keyword evidence="3" id="KW-0597">Phosphoprotein</keyword>
<dbReference type="SMART" id="SM00028">
    <property type="entry name" value="TPR"/>
    <property type="match status" value="5"/>
</dbReference>
<keyword evidence="9" id="KW-0732">Signal</keyword>
<reference evidence="11 12" key="1">
    <citation type="submission" date="2019-03" db="EMBL/GenBank/DDBJ databases">
        <title>Genomic Encyclopedia of Type Strains, Phase IV (KMG-IV): sequencing the most valuable type-strain genomes for metagenomic binning, comparative biology and taxonomic classification.</title>
        <authorList>
            <person name="Goeker M."/>
        </authorList>
    </citation>
    <scope>NUCLEOTIDE SEQUENCE [LARGE SCALE GENOMIC DNA]</scope>
    <source>
        <strain evidence="11 12">DSM 100059</strain>
    </source>
</reference>
<keyword evidence="8" id="KW-0812">Transmembrane</keyword>
<sequence>MRLATILFCLAVCVCTISHGQPAHIGSDEGILRNKEKNPDVEKDTGYINRMVVLSSDFYGTSADSLLFYAQKAFALSAKINYIRGEALAMRSKGDYYTLVGDLSEMLSSYQQALTLAERAGDTFLSAKVHRNLGQYYLNGNRTDDALAQFLKAFQLVEHYPDSNFKAYLEVDMAAIYILRDQYDSAMLRYQKAMDLANDPNGYIAAFVRNDMGYTLVLMKQYEKAREYHLVSLDYYKHTSDRLGQMNTLLMLGDACAGLGQTQQAIAYNLQGLALAKTLQNKQSITDASEQLSAWYAKEGDYKSSLQYLKMNKLYADSLSNESTREKEYELETKFAYTRKEDSAKIVRARESLIAEQKIERLKLQAGVAVLVSVLLGILVLVLFYNRKVKQESNRILATKNQEISLQKAAIEDHAERLRLSNRDKDRLFSIIAHDLNGPLGSLKSLLDLLKENELTEEEAADILRHLSVDVNSTSELVQNLLYWARSQLGGIVVKPRVFEMTEVLEEIVHLFTRQASAKGIHLVSDIKGSFPVYADSNMMQVVFRNLVSNALKFCHKGDTITITARRKSATIDEFCVTDTGTGMTADVLAKVRNGESVTTFGTASEKGTGLGLLLCWDFIEKNAGTMHIDSEEGKGSCFCVSLNHGTPLDA</sequence>
<dbReference type="InterPro" id="IPR005467">
    <property type="entry name" value="His_kinase_dom"/>
</dbReference>
<keyword evidence="8" id="KW-1133">Transmembrane helix</keyword>
<evidence type="ECO:0000256" key="1">
    <source>
        <dbReference type="ARBA" id="ARBA00000085"/>
    </source>
</evidence>
<evidence type="ECO:0000256" key="4">
    <source>
        <dbReference type="ARBA" id="ARBA00022679"/>
    </source>
</evidence>
<dbReference type="Gene3D" id="1.25.40.10">
    <property type="entry name" value="Tetratricopeptide repeat domain"/>
    <property type="match status" value="2"/>
</dbReference>
<evidence type="ECO:0000256" key="9">
    <source>
        <dbReference type="SAM" id="SignalP"/>
    </source>
</evidence>
<evidence type="ECO:0000259" key="10">
    <source>
        <dbReference type="PROSITE" id="PS50109"/>
    </source>
</evidence>
<keyword evidence="4" id="KW-0808">Transferase</keyword>
<dbReference type="InterPro" id="IPR003661">
    <property type="entry name" value="HisK_dim/P_dom"/>
</dbReference>
<dbReference type="Pfam" id="PF13424">
    <property type="entry name" value="TPR_12"/>
    <property type="match status" value="2"/>
</dbReference>
<dbReference type="GO" id="GO:0000155">
    <property type="term" value="F:phosphorelay sensor kinase activity"/>
    <property type="evidence" value="ECO:0007669"/>
    <property type="project" value="InterPro"/>
</dbReference>
<keyword evidence="12" id="KW-1185">Reference proteome</keyword>
<dbReference type="PANTHER" id="PTHR43711:SF31">
    <property type="entry name" value="HISTIDINE KINASE"/>
    <property type="match status" value="1"/>
</dbReference>
<gene>
    <name evidence="11" type="ORF">EDB95_3985</name>
</gene>
<evidence type="ECO:0000313" key="12">
    <source>
        <dbReference type="Proteomes" id="UP000294498"/>
    </source>
</evidence>
<dbReference type="InterPro" id="IPR050736">
    <property type="entry name" value="Sensor_HK_Regulatory"/>
</dbReference>
<feature type="domain" description="Histidine kinase" evidence="10">
    <location>
        <begin position="431"/>
        <end position="647"/>
    </location>
</feature>
<proteinExistence type="predicted"/>
<dbReference type="SUPFAM" id="SSF55874">
    <property type="entry name" value="ATPase domain of HSP90 chaperone/DNA topoisomerase II/histidine kinase"/>
    <property type="match status" value="1"/>
</dbReference>
<dbReference type="PROSITE" id="PS50005">
    <property type="entry name" value="TPR"/>
    <property type="match status" value="1"/>
</dbReference>
<keyword evidence="5 11" id="KW-0418">Kinase</keyword>
<dbReference type="InterPro" id="IPR036097">
    <property type="entry name" value="HisK_dim/P_sf"/>
</dbReference>
<evidence type="ECO:0000256" key="7">
    <source>
        <dbReference type="PROSITE-ProRule" id="PRU00339"/>
    </source>
</evidence>
<evidence type="ECO:0000256" key="6">
    <source>
        <dbReference type="ARBA" id="ARBA00023012"/>
    </source>
</evidence>
<dbReference type="Gene3D" id="3.30.565.10">
    <property type="entry name" value="Histidine kinase-like ATPase, C-terminal domain"/>
    <property type="match status" value="1"/>
</dbReference>
<dbReference type="OrthoDB" id="9781208at2"/>
<evidence type="ECO:0000256" key="5">
    <source>
        <dbReference type="ARBA" id="ARBA00022777"/>
    </source>
</evidence>
<feature type="repeat" description="TPR" evidence="7">
    <location>
        <begin position="127"/>
        <end position="160"/>
    </location>
</feature>
<keyword evidence="8" id="KW-0472">Membrane</keyword>
<dbReference type="Proteomes" id="UP000294498">
    <property type="component" value="Unassembled WGS sequence"/>
</dbReference>
<feature type="signal peptide" evidence="9">
    <location>
        <begin position="1"/>
        <end position="20"/>
    </location>
</feature>
<evidence type="ECO:0000256" key="2">
    <source>
        <dbReference type="ARBA" id="ARBA00012438"/>
    </source>
</evidence>
<dbReference type="EMBL" id="SODV01000002">
    <property type="protein sequence ID" value="TDW96162.1"/>
    <property type="molecule type" value="Genomic_DNA"/>
</dbReference>
<dbReference type="PROSITE" id="PS50109">
    <property type="entry name" value="HIS_KIN"/>
    <property type="match status" value="1"/>
</dbReference>
<comment type="catalytic activity">
    <reaction evidence="1">
        <text>ATP + protein L-histidine = ADP + protein N-phospho-L-histidine.</text>
        <dbReference type="EC" id="2.7.13.3"/>
    </reaction>
</comment>
<dbReference type="EC" id="2.7.13.3" evidence="2"/>
<dbReference type="SMART" id="SM00387">
    <property type="entry name" value="HATPase_c"/>
    <property type="match status" value="1"/>
</dbReference>
<dbReference type="PRINTS" id="PR00344">
    <property type="entry name" value="BCTRLSENSOR"/>
</dbReference>